<reference evidence="1" key="1">
    <citation type="submission" date="2014-09" db="EMBL/GenBank/DDBJ databases">
        <authorList>
            <person name="Magalhaes I.L.F."/>
            <person name="Oliveira U."/>
            <person name="Santos F.R."/>
            <person name="Vidigal T.H.D.A."/>
            <person name="Brescovit A.D."/>
            <person name="Santos A.J."/>
        </authorList>
    </citation>
    <scope>NUCLEOTIDE SEQUENCE</scope>
    <source>
        <tissue evidence="1">Shoot tissue taken approximately 20 cm above the soil surface</tissue>
    </source>
</reference>
<sequence length="45" mass="5100">MWLIRYGRSANGWFLQQSFLHVILETGGGGCQVWFFPSLLIVLSA</sequence>
<accession>A0A0A9HD46</accession>
<proteinExistence type="predicted"/>
<protein>
    <submittedName>
        <fullName evidence="1">Uncharacterized protein</fullName>
    </submittedName>
</protein>
<name>A0A0A9HD46_ARUDO</name>
<organism evidence="1">
    <name type="scientific">Arundo donax</name>
    <name type="common">Giant reed</name>
    <name type="synonym">Donax arundinaceus</name>
    <dbReference type="NCBI Taxonomy" id="35708"/>
    <lineage>
        <taxon>Eukaryota</taxon>
        <taxon>Viridiplantae</taxon>
        <taxon>Streptophyta</taxon>
        <taxon>Embryophyta</taxon>
        <taxon>Tracheophyta</taxon>
        <taxon>Spermatophyta</taxon>
        <taxon>Magnoliopsida</taxon>
        <taxon>Liliopsida</taxon>
        <taxon>Poales</taxon>
        <taxon>Poaceae</taxon>
        <taxon>PACMAD clade</taxon>
        <taxon>Arundinoideae</taxon>
        <taxon>Arundineae</taxon>
        <taxon>Arundo</taxon>
    </lineage>
</organism>
<evidence type="ECO:0000313" key="1">
    <source>
        <dbReference type="EMBL" id="JAE35085.1"/>
    </source>
</evidence>
<dbReference type="EMBL" id="GBRH01162811">
    <property type="protein sequence ID" value="JAE35085.1"/>
    <property type="molecule type" value="Transcribed_RNA"/>
</dbReference>
<dbReference type="AlphaFoldDB" id="A0A0A9HD46"/>
<reference evidence="1" key="2">
    <citation type="journal article" date="2015" name="Data Brief">
        <title>Shoot transcriptome of the giant reed, Arundo donax.</title>
        <authorList>
            <person name="Barrero R.A."/>
            <person name="Guerrero F.D."/>
            <person name="Moolhuijzen P."/>
            <person name="Goolsby J.A."/>
            <person name="Tidwell J."/>
            <person name="Bellgard S.E."/>
            <person name="Bellgard M.I."/>
        </authorList>
    </citation>
    <scope>NUCLEOTIDE SEQUENCE</scope>
    <source>
        <tissue evidence="1">Shoot tissue taken approximately 20 cm above the soil surface</tissue>
    </source>
</reference>